<organism evidence="2 3">
    <name type="scientific">Amblyomma americanum</name>
    <name type="common">Lone star tick</name>
    <dbReference type="NCBI Taxonomy" id="6943"/>
    <lineage>
        <taxon>Eukaryota</taxon>
        <taxon>Metazoa</taxon>
        <taxon>Ecdysozoa</taxon>
        <taxon>Arthropoda</taxon>
        <taxon>Chelicerata</taxon>
        <taxon>Arachnida</taxon>
        <taxon>Acari</taxon>
        <taxon>Parasitiformes</taxon>
        <taxon>Ixodida</taxon>
        <taxon>Ixodoidea</taxon>
        <taxon>Ixodidae</taxon>
        <taxon>Amblyomminae</taxon>
        <taxon>Amblyomma</taxon>
    </lineage>
</organism>
<evidence type="ECO:0000256" key="1">
    <source>
        <dbReference type="SAM" id="SignalP"/>
    </source>
</evidence>
<reference evidence="2 3" key="1">
    <citation type="journal article" date="2023" name="Arcadia Sci">
        <title>De novo assembly of a long-read Amblyomma americanum tick genome.</title>
        <authorList>
            <person name="Chou S."/>
            <person name="Poskanzer K.E."/>
            <person name="Rollins M."/>
            <person name="Thuy-Boun P.S."/>
        </authorList>
    </citation>
    <scope>NUCLEOTIDE SEQUENCE [LARGE SCALE GENOMIC DNA]</scope>
    <source>
        <strain evidence="2">F_SG_1</strain>
        <tissue evidence="2">Salivary glands</tissue>
    </source>
</reference>
<feature type="signal peptide" evidence="1">
    <location>
        <begin position="1"/>
        <end position="16"/>
    </location>
</feature>
<sequence length="66" mass="7158">MVFSQVAAALLNRLLSFVVSCALRRGALQVGTGKSDIRRLSFEVCLGRFFVTSLVRCQKPSSPGVL</sequence>
<evidence type="ECO:0000313" key="3">
    <source>
        <dbReference type="Proteomes" id="UP001321473"/>
    </source>
</evidence>
<dbReference type="EMBL" id="JARKHS020033332">
    <property type="protein sequence ID" value="KAK8759209.1"/>
    <property type="molecule type" value="Genomic_DNA"/>
</dbReference>
<accession>A0AAQ4D9R9</accession>
<keyword evidence="1" id="KW-0732">Signal</keyword>
<dbReference type="AlphaFoldDB" id="A0AAQ4D9R9"/>
<evidence type="ECO:0008006" key="4">
    <source>
        <dbReference type="Google" id="ProtNLM"/>
    </source>
</evidence>
<dbReference type="Proteomes" id="UP001321473">
    <property type="component" value="Unassembled WGS sequence"/>
</dbReference>
<name>A0AAQ4D9R9_AMBAM</name>
<feature type="chain" id="PRO_5042913274" description="Secreted protein" evidence="1">
    <location>
        <begin position="17"/>
        <end position="66"/>
    </location>
</feature>
<evidence type="ECO:0000313" key="2">
    <source>
        <dbReference type="EMBL" id="KAK8759209.1"/>
    </source>
</evidence>
<keyword evidence="3" id="KW-1185">Reference proteome</keyword>
<proteinExistence type="predicted"/>
<protein>
    <recommendedName>
        <fullName evidence="4">Secreted protein</fullName>
    </recommendedName>
</protein>
<gene>
    <name evidence="2" type="ORF">V5799_003158</name>
</gene>
<comment type="caution">
    <text evidence="2">The sequence shown here is derived from an EMBL/GenBank/DDBJ whole genome shotgun (WGS) entry which is preliminary data.</text>
</comment>